<dbReference type="PANTHER" id="PTHR42910">
    <property type="entry name" value="TRANSPORTER SCO4007-RELATED"/>
    <property type="match status" value="1"/>
</dbReference>
<feature type="transmembrane region" description="Helical" evidence="4">
    <location>
        <begin position="12"/>
        <end position="32"/>
    </location>
</feature>
<feature type="domain" description="Major facilitator superfamily (MFS) profile" evidence="5">
    <location>
        <begin position="12"/>
        <end position="388"/>
    </location>
</feature>
<evidence type="ECO:0000313" key="6">
    <source>
        <dbReference type="EMBL" id="RFP81157.1"/>
    </source>
</evidence>
<name>A0A372ENA2_9BURK</name>
<dbReference type="Proteomes" id="UP000261931">
    <property type="component" value="Unassembled WGS sequence"/>
</dbReference>
<evidence type="ECO:0000313" key="7">
    <source>
        <dbReference type="Proteomes" id="UP000261931"/>
    </source>
</evidence>
<dbReference type="InterPro" id="IPR011701">
    <property type="entry name" value="MFS"/>
</dbReference>
<protein>
    <submittedName>
        <fullName evidence="6">MFS transporter</fullName>
    </submittedName>
</protein>
<dbReference type="Gene3D" id="1.20.1250.20">
    <property type="entry name" value="MFS general substrate transporter like domains"/>
    <property type="match status" value="2"/>
</dbReference>
<dbReference type="InterPro" id="IPR036259">
    <property type="entry name" value="MFS_trans_sf"/>
</dbReference>
<feature type="transmembrane region" description="Helical" evidence="4">
    <location>
        <begin position="159"/>
        <end position="181"/>
    </location>
</feature>
<evidence type="ECO:0000256" key="1">
    <source>
        <dbReference type="ARBA" id="ARBA00022692"/>
    </source>
</evidence>
<keyword evidence="1 4" id="KW-0812">Transmembrane</keyword>
<dbReference type="CDD" id="cd17324">
    <property type="entry name" value="MFS_NepI_like"/>
    <property type="match status" value="1"/>
</dbReference>
<organism evidence="6 7">
    <name type="scientific">Hydrogenophaga borbori</name>
    <dbReference type="NCBI Taxonomy" id="2294117"/>
    <lineage>
        <taxon>Bacteria</taxon>
        <taxon>Pseudomonadati</taxon>
        <taxon>Pseudomonadota</taxon>
        <taxon>Betaproteobacteria</taxon>
        <taxon>Burkholderiales</taxon>
        <taxon>Comamonadaceae</taxon>
        <taxon>Hydrogenophaga</taxon>
    </lineage>
</organism>
<evidence type="ECO:0000256" key="2">
    <source>
        <dbReference type="ARBA" id="ARBA00022989"/>
    </source>
</evidence>
<feature type="transmembrane region" description="Helical" evidence="4">
    <location>
        <begin position="82"/>
        <end position="112"/>
    </location>
</feature>
<feature type="transmembrane region" description="Helical" evidence="4">
    <location>
        <begin position="303"/>
        <end position="323"/>
    </location>
</feature>
<feature type="transmembrane region" description="Helical" evidence="4">
    <location>
        <begin position="215"/>
        <end position="236"/>
    </location>
</feature>
<dbReference type="AlphaFoldDB" id="A0A372ENA2"/>
<keyword evidence="7" id="KW-1185">Reference proteome</keyword>
<feature type="transmembrane region" description="Helical" evidence="4">
    <location>
        <begin position="242"/>
        <end position="264"/>
    </location>
</feature>
<proteinExistence type="predicted"/>
<sequence>MTHDQKEGRAAPAGLPALLAAGAGFSVASIYYSQPMLPELARGLQAGEGAIGAVPMLTQLGYAAGILLLAPLGDRYDRRRVMLVKAGLLALALLASAFAPGVAVLLAASLFVGVTASLAQDFVPAAVSIAPEHSRGRAVGAVMTGLLSRVVSGLVTQALGWRAMFGLAAASVVLLALVVFWRVPAFPPATRLGYGELLASLASLWRRHPPLRRAAWAQALLGVGFSAFWSTLAVMLHARFGLGSGAAGAFGLAGAAGALAAPLAGRLADRHGPRRVALLGAGVAALAYALMLGMEVLPAPAQLLLLVLGAIGLDFGFQAALIAHQSTVYGLDAAARSRLNAMLITAMFVGMASGSVVGALAFAHGGWPAVAAIGVASAALALLWRWRA</sequence>
<gene>
    <name evidence="6" type="ORF">DY262_05130</name>
</gene>
<evidence type="ECO:0000256" key="3">
    <source>
        <dbReference type="ARBA" id="ARBA00023136"/>
    </source>
</evidence>
<keyword evidence="2 4" id="KW-1133">Transmembrane helix</keyword>
<dbReference type="SUPFAM" id="SSF103473">
    <property type="entry name" value="MFS general substrate transporter"/>
    <property type="match status" value="1"/>
</dbReference>
<accession>A0A372ENA2</accession>
<reference evidence="6 7" key="1">
    <citation type="submission" date="2018-08" db="EMBL/GenBank/DDBJ databases">
        <title>Hydrogenophaga sp. LA-38 isolated from sludge.</title>
        <authorList>
            <person name="Im W.-T."/>
        </authorList>
    </citation>
    <scope>NUCLEOTIDE SEQUENCE [LARGE SCALE GENOMIC DNA]</scope>
    <source>
        <strain evidence="6 7">LA-38</strain>
    </source>
</reference>
<feature type="transmembrane region" description="Helical" evidence="4">
    <location>
        <begin position="276"/>
        <end position="297"/>
    </location>
</feature>
<dbReference type="InterPro" id="IPR020846">
    <property type="entry name" value="MFS_dom"/>
</dbReference>
<comment type="caution">
    <text evidence="6">The sequence shown here is derived from an EMBL/GenBank/DDBJ whole genome shotgun (WGS) entry which is preliminary data.</text>
</comment>
<evidence type="ECO:0000256" key="4">
    <source>
        <dbReference type="SAM" id="Phobius"/>
    </source>
</evidence>
<dbReference type="PANTHER" id="PTHR42910:SF1">
    <property type="entry name" value="MAJOR FACILITATOR SUPERFAMILY (MFS) PROFILE DOMAIN-CONTAINING PROTEIN"/>
    <property type="match status" value="1"/>
</dbReference>
<feature type="transmembrane region" description="Helical" evidence="4">
    <location>
        <begin position="52"/>
        <end position="70"/>
    </location>
</feature>
<dbReference type="PROSITE" id="PS50850">
    <property type="entry name" value="MFS"/>
    <property type="match status" value="1"/>
</dbReference>
<dbReference type="GO" id="GO:0022857">
    <property type="term" value="F:transmembrane transporter activity"/>
    <property type="evidence" value="ECO:0007669"/>
    <property type="project" value="InterPro"/>
</dbReference>
<keyword evidence="3 4" id="KW-0472">Membrane</keyword>
<feature type="transmembrane region" description="Helical" evidence="4">
    <location>
        <begin position="369"/>
        <end position="386"/>
    </location>
</feature>
<dbReference type="Pfam" id="PF07690">
    <property type="entry name" value="MFS_1"/>
    <property type="match status" value="1"/>
</dbReference>
<dbReference type="EMBL" id="QVLS01000002">
    <property type="protein sequence ID" value="RFP81157.1"/>
    <property type="molecule type" value="Genomic_DNA"/>
</dbReference>
<evidence type="ECO:0000259" key="5">
    <source>
        <dbReference type="PROSITE" id="PS50850"/>
    </source>
</evidence>
<feature type="transmembrane region" description="Helical" evidence="4">
    <location>
        <begin position="343"/>
        <end position="363"/>
    </location>
</feature>